<feature type="region of interest" description="Disordered" evidence="1">
    <location>
        <begin position="63"/>
        <end position="98"/>
    </location>
</feature>
<evidence type="ECO:0000313" key="3">
    <source>
        <dbReference type="Proteomes" id="UP001189429"/>
    </source>
</evidence>
<evidence type="ECO:0008006" key="4">
    <source>
        <dbReference type="Google" id="ProtNLM"/>
    </source>
</evidence>
<dbReference type="Proteomes" id="UP001189429">
    <property type="component" value="Unassembled WGS sequence"/>
</dbReference>
<gene>
    <name evidence="2" type="ORF">PCOR1329_LOCUS8616</name>
</gene>
<proteinExistence type="predicted"/>
<keyword evidence="3" id="KW-1185">Reference proteome</keyword>
<dbReference type="EMBL" id="CAUYUJ010002370">
    <property type="protein sequence ID" value="CAK0800469.1"/>
    <property type="molecule type" value="Genomic_DNA"/>
</dbReference>
<name>A0ABN9Q7T8_9DINO</name>
<reference evidence="2" key="1">
    <citation type="submission" date="2023-10" db="EMBL/GenBank/DDBJ databases">
        <authorList>
            <person name="Chen Y."/>
            <person name="Shah S."/>
            <person name="Dougan E. K."/>
            <person name="Thang M."/>
            <person name="Chan C."/>
        </authorList>
    </citation>
    <scope>NUCLEOTIDE SEQUENCE [LARGE SCALE GENOMIC DNA]</scope>
</reference>
<organism evidence="2 3">
    <name type="scientific">Prorocentrum cordatum</name>
    <dbReference type="NCBI Taxonomy" id="2364126"/>
    <lineage>
        <taxon>Eukaryota</taxon>
        <taxon>Sar</taxon>
        <taxon>Alveolata</taxon>
        <taxon>Dinophyceae</taxon>
        <taxon>Prorocentrales</taxon>
        <taxon>Prorocentraceae</taxon>
        <taxon>Prorocentrum</taxon>
    </lineage>
</organism>
<feature type="compositionally biased region" description="Basic and acidic residues" evidence="1">
    <location>
        <begin position="84"/>
        <end position="98"/>
    </location>
</feature>
<evidence type="ECO:0000256" key="1">
    <source>
        <dbReference type="SAM" id="MobiDB-lite"/>
    </source>
</evidence>
<protein>
    <recommendedName>
        <fullName evidence="4">RRM domain-containing protein</fullName>
    </recommendedName>
</protein>
<accession>A0ABN9Q7T8</accession>
<evidence type="ECO:0000313" key="2">
    <source>
        <dbReference type="EMBL" id="CAK0800469.1"/>
    </source>
</evidence>
<sequence length="257" mass="29080">MATAEEIRSIIGEANKALRADVAKDILEKVGTLINETVDKRLKDHEEKIMKELQTLKTRTEALENMSRVDNSTGASWGGGSKRARSEPPQHSRAQHETKPVVVLTGFPANSRKADIESFLKCELGKVEEWKGLHVFAPNVRSTVAMVRVHSKDAVFDFISKWKPMNIEYKGSAIRARADKTPEQRRSNAKIYQMAEYLKKTFIDKDIDADYKQAAVWVKDWKLVEWDRDASDFVWDDGAISSSGLTVDKLKAEEATR</sequence>
<comment type="caution">
    <text evidence="2">The sequence shown here is derived from an EMBL/GenBank/DDBJ whole genome shotgun (WGS) entry which is preliminary data.</text>
</comment>